<dbReference type="GO" id="GO:0008757">
    <property type="term" value="F:S-adenosylmethionine-dependent methyltransferase activity"/>
    <property type="evidence" value="ECO:0007669"/>
    <property type="project" value="InterPro"/>
</dbReference>
<dbReference type="Gene3D" id="3.40.50.150">
    <property type="entry name" value="Vaccinia Virus protein VP39"/>
    <property type="match status" value="1"/>
</dbReference>
<feature type="domain" description="Methyltransferase type 11" evidence="2">
    <location>
        <begin position="107"/>
        <end position="143"/>
    </location>
</feature>
<accession>A0A6A4KJ67</accession>
<feature type="region of interest" description="Disordered" evidence="1">
    <location>
        <begin position="1"/>
        <end position="63"/>
    </location>
</feature>
<dbReference type="InterPro" id="IPR013216">
    <property type="entry name" value="Methyltransf_11"/>
</dbReference>
<organism evidence="3 4">
    <name type="scientific">Rhododendron williamsianum</name>
    <dbReference type="NCBI Taxonomy" id="262921"/>
    <lineage>
        <taxon>Eukaryota</taxon>
        <taxon>Viridiplantae</taxon>
        <taxon>Streptophyta</taxon>
        <taxon>Embryophyta</taxon>
        <taxon>Tracheophyta</taxon>
        <taxon>Spermatophyta</taxon>
        <taxon>Magnoliopsida</taxon>
        <taxon>eudicotyledons</taxon>
        <taxon>Gunneridae</taxon>
        <taxon>Pentapetalae</taxon>
        <taxon>asterids</taxon>
        <taxon>Ericales</taxon>
        <taxon>Ericaceae</taxon>
        <taxon>Ericoideae</taxon>
        <taxon>Rhodoreae</taxon>
        <taxon>Rhododendron</taxon>
    </lineage>
</organism>
<sequence length="258" mass="28651">MQSSKDLLYFTPSAPPSPSSSRLPPPDLQPASLAPSPPSPSFASSSPLPTSSNRRLPPLGDVAAHGHYRRRLVRRQARPRRWLRPRPPLECRRAAIEKRMKLGPGRREEYVTCREGDVRRLPFTDNYFDVVVSAVFLHMVGKEFGEKTAVAAERMMGLGEVASKHAAIAKSTETYNAVKACSDEAKIKAMCWRRGKSFHIMCDSNHRLATNIAFYDILDKILLEVKSDVGDIGVFAVNIGEEHGSFDDSEDETANVES</sequence>
<evidence type="ECO:0000313" key="3">
    <source>
        <dbReference type="EMBL" id="KAE9447823.1"/>
    </source>
</evidence>
<dbReference type="OrthoDB" id="1741475at2759"/>
<feature type="non-terminal residue" evidence="3">
    <location>
        <position position="258"/>
    </location>
</feature>
<dbReference type="PANTHER" id="PTHR45277:SF1">
    <property type="entry name" value="EXPRESSED PROTEIN"/>
    <property type="match status" value="1"/>
</dbReference>
<dbReference type="PANTHER" id="PTHR45277">
    <property type="entry name" value="EXPRESSED PROTEIN"/>
    <property type="match status" value="1"/>
</dbReference>
<keyword evidence="4" id="KW-1185">Reference proteome</keyword>
<protein>
    <recommendedName>
        <fullName evidence="2">Methyltransferase type 11 domain-containing protein</fullName>
    </recommendedName>
</protein>
<gene>
    <name evidence="3" type="ORF">C3L33_20277</name>
</gene>
<proteinExistence type="predicted"/>
<dbReference type="GO" id="GO:0009820">
    <property type="term" value="P:alkaloid metabolic process"/>
    <property type="evidence" value="ECO:0007669"/>
    <property type="project" value="UniProtKB-KW"/>
</dbReference>
<dbReference type="InterPro" id="IPR029063">
    <property type="entry name" value="SAM-dependent_MTases_sf"/>
</dbReference>
<reference evidence="3 4" key="1">
    <citation type="journal article" date="2019" name="Genome Biol. Evol.">
        <title>The Rhododendron genome and chromosomal organization provide insight into shared whole-genome duplications across the heath family (Ericaceae).</title>
        <authorList>
            <person name="Soza V.L."/>
            <person name="Lindsley D."/>
            <person name="Waalkes A."/>
            <person name="Ramage E."/>
            <person name="Patwardhan R.P."/>
            <person name="Burton J.N."/>
            <person name="Adey A."/>
            <person name="Kumar A."/>
            <person name="Qiu R."/>
            <person name="Shendure J."/>
            <person name="Hall B."/>
        </authorList>
    </citation>
    <scope>NUCLEOTIDE SEQUENCE [LARGE SCALE GENOMIC DNA]</scope>
    <source>
        <strain evidence="3">RSF 1966-606</strain>
    </source>
</reference>
<dbReference type="Pfam" id="PF08241">
    <property type="entry name" value="Methyltransf_11"/>
    <property type="match status" value="1"/>
</dbReference>
<evidence type="ECO:0000259" key="2">
    <source>
        <dbReference type="Pfam" id="PF08241"/>
    </source>
</evidence>
<feature type="compositionally biased region" description="Low complexity" evidence="1">
    <location>
        <begin position="41"/>
        <end position="59"/>
    </location>
</feature>
<dbReference type="Proteomes" id="UP000428333">
    <property type="component" value="Linkage Group LG12"/>
</dbReference>
<dbReference type="EMBL" id="QEFC01003480">
    <property type="protein sequence ID" value="KAE9447823.1"/>
    <property type="molecule type" value="Genomic_DNA"/>
</dbReference>
<evidence type="ECO:0000313" key="4">
    <source>
        <dbReference type="Proteomes" id="UP000428333"/>
    </source>
</evidence>
<feature type="non-terminal residue" evidence="3">
    <location>
        <position position="1"/>
    </location>
</feature>
<dbReference type="AlphaFoldDB" id="A0A6A4KJ67"/>
<evidence type="ECO:0000256" key="1">
    <source>
        <dbReference type="SAM" id="MobiDB-lite"/>
    </source>
</evidence>
<comment type="caution">
    <text evidence="3">The sequence shown here is derived from an EMBL/GenBank/DDBJ whole genome shotgun (WGS) entry which is preliminary data.</text>
</comment>
<feature type="compositionally biased region" description="Pro residues" evidence="1">
    <location>
        <begin position="13"/>
        <end position="28"/>
    </location>
</feature>
<dbReference type="SUPFAM" id="SSF53335">
    <property type="entry name" value="S-adenosyl-L-methionine-dependent methyltransferases"/>
    <property type="match status" value="1"/>
</dbReference>
<name>A0A6A4KJ67_9ERIC</name>